<evidence type="ECO:0000313" key="2">
    <source>
        <dbReference type="EMBL" id="QJR79638.1"/>
    </source>
</evidence>
<reference evidence="3" key="1">
    <citation type="submission" date="2014-12" db="EMBL/GenBank/DDBJ databases">
        <title>Complete genome sequence of a multi-drug resistant Klebsiella pneumoniae.</title>
        <authorList>
            <person name="Hua X."/>
            <person name="Chen Q."/>
            <person name="Li X."/>
            <person name="Feng Y."/>
            <person name="Ruan Z."/>
            <person name="Yu Y."/>
        </authorList>
    </citation>
    <scope>NUCLEOTIDE SEQUENCE [LARGE SCALE GENOMIC DNA]</scope>
    <source>
        <strain evidence="3">5.12</strain>
    </source>
</reference>
<name>A0A6M4MA00_9ALTE</name>
<dbReference type="InterPro" id="IPR010982">
    <property type="entry name" value="Lambda_DNA-bd_dom_sf"/>
</dbReference>
<sequence>MRLFILSTIGSRITEARNAKGWSQDDLAAAVGTSQQNIARMEANVTRTSKYFDPICEALGVSRAWLLKGERKVEEGEQLTDPEFYVHAATEALDQAIKSYKSIRIQNGKGYENVDFDLLRRAFEISIKGKLTGDYVTASLSINNLKKA</sequence>
<dbReference type="Gene3D" id="1.10.260.40">
    <property type="entry name" value="lambda repressor-like DNA-binding domains"/>
    <property type="match status" value="1"/>
</dbReference>
<dbReference type="SMART" id="SM00530">
    <property type="entry name" value="HTH_XRE"/>
    <property type="match status" value="1"/>
</dbReference>
<dbReference type="EMBL" id="CP052766">
    <property type="protein sequence ID" value="QJR79638.1"/>
    <property type="molecule type" value="Genomic_DNA"/>
</dbReference>
<protein>
    <submittedName>
        <fullName evidence="2">Helix-turn-helix transcriptional regulator</fullName>
    </submittedName>
</protein>
<dbReference type="InterPro" id="IPR001387">
    <property type="entry name" value="Cro/C1-type_HTH"/>
</dbReference>
<dbReference type="PROSITE" id="PS50943">
    <property type="entry name" value="HTH_CROC1"/>
    <property type="match status" value="1"/>
</dbReference>
<dbReference type="CDD" id="cd00093">
    <property type="entry name" value="HTH_XRE"/>
    <property type="match status" value="1"/>
</dbReference>
<dbReference type="KEGG" id="apel:CA267_001905"/>
<dbReference type="GO" id="GO:0003677">
    <property type="term" value="F:DNA binding"/>
    <property type="evidence" value="ECO:0007669"/>
    <property type="project" value="InterPro"/>
</dbReference>
<dbReference type="SUPFAM" id="SSF47413">
    <property type="entry name" value="lambda repressor-like DNA-binding domains"/>
    <property type="match status" value="1"/>
</dbReference>
<gene>
    <name evidence="2" type="ORF">CA267_001905</name>
</gene>
<accession>A0A6M4MA00</accession>
<organism evidence="2 3">
    <name type="scientific">Alteromonas pelagimontana</name>
    <dbReference type="NCBI Taxonomy" id="1858656"/>
    <lineage>
        <taxon>Bacteria</taxon>
        <taxon>Pseudomonadati</taxon>
        <taxon>Pseudomonadota</taxon>
        <taxon>Gammaproteobacteria</taxon>
        <taxon>Alteromonadales</taxon>
        <taxon>Alteromonadaceae</taxon>
        <taxon>Alteromonas/Salinimonas group</taxon>
        <taxon>Alteromonas</taxon>
    </lineage>
</organism>
<dbReference type="AlphaFoldDB" id="A0A6M4MA00"/>
<feature type="domain" description="HTH cro/C1-type" evidence="1">
    <location>
        <begin position="13"/>
        <end position="66"/>
    </location>
</feature>
<evidence type="ECO:0000313" key="3">
    <source>
        <dbReference type="Proteomes" id="UP000219285"/>
    </source>
</evidence>
<reference evidence="2 3" key="2">
    <citation type="submission" date="2020-04" db="EMBL/GenBank/DDBJ databases">
        <title>Complete genome sequence of Alteromonas pelagimontana 5.12T.</title>
        <authorList>
            <person name="Sinha R.K."/>
            <person name="Krishnan K.P."/>
            <person name="Kurian J.P."/>
        </authorList>
    </citation>
    <scope>NUCLEOTIDE SEQUENCE [LARGE SCALE GENOMIC DNA]</scope>
    <source>
        <strain evidence="2 3">5.12</strain>
    </source>
</reference>
<keyword evidence="3" id="KW-1185">Reference proteome</keyword>
<evidence type="ECO:0000259" key="1">
    <source>
        <dbReference type="PROSITE" id="PS50943"/>
    </source>
</evidence>
<proteinExistence type="predicted"/>
<dbReference type="RefSeq" id="WP_075609040.1">
    <property type="nucleotide sequence ID" value="NZ_CP052766.1"/>
</dbReference>
<dbReference type="OrthoDB" id="5891007at2"/>
<dbReference type="Proteomes" id="UP000219285">
    <property type="component" value="Chromosome"/>
</dbReference>
<dbReference type="Pfam" id="PF01381">
    <property type="entry name" value="HTH_3"/>
    <property type="match status" value="1"/>
</dbReference>